<keyword evidence="10" id="KW-1185">Reference proteome</keyword>
<evidence type="ECO:0000256" key="5">
    <source>
        <dbReference type="ARBA" id="ARBA00022989"/>
    </source>
</evidence>
<evidence type="ECO:0000256" key="6">
    <source>
        <dbReference type="ARBA" id="ARBA00023136"/>
    </source>
</evidence>
<keyword evidence="6 7" id="KW-0472">Membrane</keyword>
<dbReference type="InterPro" id="IPR051393">
    <property type="entry name" value="ABC_transporter_permease"/>
</dbReference>
<evidence type="ECO:0000259" key="8">
    <source>
        <dbReference type="PROSITE" id="PS50928"/>
    </source>
</evidence>
<evidence type="ECO:0000313" key="10">
    <source>
        <dbReference type="Proteomes" id="UP000287687"/>
    </source>
</evidence>
<keyword evidence="2 7" id="KW-0813">Transport</keyword>
<reference evidence="9 10" key="1">
    <citation type="submission" date="2019-01" db="EMBL/GenBank/DDBJ databases">
        <title>The draft genome of Rhizobium sp. 24NR.</title>
        <authorList>
            <person name="Liu L."/>
            <person name="Liang L."/>
            <person name="Shi S."/>
            <person name="Xu L."/>
            <person name="Wang X."/>
            <person name="Li L."/>
            <person name="Zhang X."/>
        </authorList>
    </citation>
    <scope>NUCLEOTIDE SEQUENCE [LARGE SCALE GENOMIC DNA]</scope>
    <source>
        <strain evidence="9 10">24NR</strain>
    </source>
</reference>
<dbReference type="GO" id="GO:0055085">
    <property type="term" value="P:transmembrane transport"/>
    <property type="evidence" value="ECO:0007669"/>
    <property type="project" value="InterPro"/>
</dbReference>
<dbReference type="InterPro" id="IPR035906">
    <property type="entry name" value="MetI-like_sf"/>
</dbReference>
<dbReference type="InterPro" id="IPR000515">
    <property type="entry name" value="MetI-like"/>
</dbReference>
<gene>
    <name evidence="9" type="ORF">EPK99_23420</name>
</gene>
<dbReference type="RefSeq" id="WP_128445508.1">
    <property type="nucleotide sequence ID" value="NZ_SBIP01000006.1"/>
</dbReference>
<comment type="caution">
    <text evidence="9">The sequence shown here is derived from an EMBL/GenBank/DDBJ whole genome shotgun (WGS) entry which is preliminary data.</text>
</comment>
<keyword evidence="3" id="KW-1003">Cell membrane</keyword>
<comment type="similarity">
    <text evidence="7">Belongs to the binding-protein-dependent transport system permease family.</text>
</comment>
<protein>
    <submittedName>
        <fullName evidence="9">Sugar ABC transporter permease</fullName>
    </submittedName>
</protein>
<feature type="transmembrane region" description="Helical" evidence="7">
    <location>
        <begin position="120"/>
        <end position="140"/>
    </location>
</feature>
<dbReference type="Pfam" id="PF00528">
    <property type="entry name" value="BPD_transp_1"/>
    <property type="match status" value="1"/>
</dbReference>
<evidence type="ECO:0000256" key="3">
    <source>
        <dbReference type="ARBA" id="ARBA00022475"/>
    </source>
</evidence>
<feature type="transmembrane region" description="Helical" evidence="7">
    <location>
        <begin position="269"/>
        <end position="295"/>
    </location>
</feature>
<evidence type="ECO:0000256" key="2">
    <source>
        <dbReference type="ARBA" id="ARBA00022448"/>
    </source>
</evidence>
<sequence length="306" mass="33869">MTAISQDTMGRYGAMAARARSEQMAFWCIGPAVFLIVVTTVVPFATVLAFSFTDYQLGDAGLNWVGLANFSKALGDPQVRQAVTNTFLFAGMVVPTTVVLALFFALLVNSRTVTRRFYELVFFLPITATMPVMSLVWSFILHDRIGPIARLLQYFELPAIGFFSDPDFALGSIALIAIWQHTCFCFIIFLAGLTTIPKEMYEAAALDGADRGWEKFRRITWPQLAPTTLVAALLTTIRTFQVFELVVVLTSGGPAGRSQVILYKTYLEAFSYLRIGYGSALTLIFVAMVCAISLVQFRIARRQQAA</sequence>
<dbReference type="Proteomes" id="UP000287687">
    <property type="component" value="Unassembled WGS sequence"/>
</dbReference>
<keyword evidence="4 7" id="KW-0812">Transmembrane</keyword>
<dbReference type="GO" id="GO:0005886">
    <property type="term" value="C:plasma membrane"/>
    <property type="evidence" value="ECO:0007669"/>
    <property type="project" value="UniProtKB-SubCell"/>
</dbReference>
<feature type="transmembrane region" description="Helical" evidence="7">
    <location>
        <begin position="224"/>
        <end position="249"/>
    </location>
</feature>
<dbReference type="PROSITE" id="PS50928">
    <property type="entry name" value="ABC_TM1"/>
    <property type="match status" value="1"/>
</dbReference>
<dbReference type="AlphaFoldDB" id="A0A3S3TU49"/>
<evidence type="ECO:0000256" key="4">
    <source>
        <dbReference type="ARBA" id="ARBA00022692"/>
    </source>
</evidence>
<evidence type="ECO:0000256" key="7">
    <source>
        <dbReference type="RuleBase" id="RU363032"/>
    </source>
</evidence>
<dbReference type="CDD" id="cd06261">
    <property type="entry name" value="TM_PBP2"/>
    <property type="match status" value="1"/>
</dbReference>
<proteinExistence type="inferred from homology"/>
<dbReference type="EMBL" id="SBIP01000006">
    <property type="protein sequence ID" value="RWX74847.1"/>
    <property type="molecule type" value="Genomic_DNA"/>
</dbReference>
<evidence type="ECO:0000313" key="9">
    <source>
        <dbReference type="EMBL" id="RWX74847.1"/>
    </source>
</evidence>
<keyword evidence="5 7" id="KW-1133">Transmembrane helix</keyword>
<name>A0A3S3TU49_9HYPH</name>
<organism evidence="9 10">
    <name type="scientific">Neorhizobium lilium</name>
    <dbReference type="NCBI Taxonomy" id="2503024"/>
    <lineage>
        <taxon>Bacteria</taxon>
        <taxon>Pseudomonadati</taxon>
        <taxon>Pseudomonadota</taxon>
        <taxon>Alphaproteobacteria</taxon>
        <taxon>Hyphomicrobiales</taxon>
        <taxon>Rhizobiaceae</taxon>
        <taxon>Rhizobium/Agrobacterium group</taxon>
        <taxon>Neorhizobium</taxon>
    </lineage>
</organism>
<dbReference type="Gene3D" id="1.10.3720.10">
    <property type="entry name" value="MetI-like"/>
    <property type="match status" value="1"/>
</dbReference>
<accession>A0A3S3TU49</accession>
<dbReference type="SUPFAM" id="SSF161098">
    <property type="entry name" value="MetI-like"/>
    <property type="match status" value="1"/>
</dbReference>
<feature type="domain" description="ABC transmembrane type-1" evidence="8">
    <location>
        <begin position="83"/>
        <end position="296"/>
    </location>
</feature>
<feature type="transmembrane region" description="Helical" evidence="7">
    <location>
        <begin position="168"/>
        <end position="191"/>
    </location>
</feature>
<evidence type="ECO:0000256" key="1">
    <source>
        <dbReference type="ARBA" id="ARBA00004651"/>
    </source>
</evidence>
<dbReference type="OrthoDB" id="7939379at2"/>
<feature type="transmembrane region" description="Helical" evidence="7">
    <location>
        <begin position="25"/>
        <end position="52"/>
    </location>
</feature>
<comment type="subcellular location">
    <subcellularLocation>
        <location evidence="1 7">Cell membrane</location>
        <topology evidence="1 7">Multi-pass membrane protein</topology>
    </subcellularLocation>
</comment>
<feature type="transmembrane region" description="Helical" evidence="7">
    <location>
        <begin position="87"/>
        <end position="108"/>
    </location>
</feature>
<dbReference type="PANTHER" id="PTHR30193:SF37">
    <property type="entry name" value="INNER MEMBRANE ABC TRANSPORTER PERMEASE PROTEIN YCJO"/>
    <property type="match status" value="1"/>
</dbReference>
<dbReference type="PANTHER" id="PTHR30193">
    <property type="entry name" value="ABC TRANSPORTER PERMEASE PROTEIN"/>
    <property type="match status" value="1"/>
</dbReference>